<evidence type="ECO:0000256" key="7">
    <source>
        <dbReference type="ARBA" id="ARBA00022755"/>
    </source>
</evidence>
<dbReference type="FunFam" id="3.40.50.880:FF:000047">
    <property type="entry name" value="GMP synthase [glutamine-hydrolyzing] subunit A"/>
    <property type="match status" value="1"/>
</dbReference>
<evidence type="ECO:0000313" key="13">
    <source>
        <dbReference type="EMBL" id="OGZ67919.1"/>
    </source>
</evidence>
<dbReference type="SUPFAM" id="SSF52402">
    <property type="entry name" value="Adenine nucleotide alpha hydrolases-like"/>
    <property type="match status" value="1"/>
</dbReference>
<dbReference type="InterPro" id="IPR011063">
    <property type="entry name" value="TilS/TtcA_N"/>
</dbReference>
<dbReference type="UniPathway" id="UPA00189">
    <property type="reaction ID" value="UER00296"/>
</dbReference>
<evidence type="ECO:0000256" key="10">
    <source>
        <dbReference type="ARBA" id="ARBA00030464"/>
    </source>
</evidence>
<dbReference type="STRING" id="1802206.A3D35_03120"/>
<evidence type="ECO:0000256" key="4">
    <source>
        <dbReference type="ARBA" id="ARBA00022598"/>
    </source>
</evidence>
<evidence type="ECO:0000256" key="9">
    <source>
        <dbReference type="ARBA" id="ARBA00022962"/>
    </source>
</evidence>
<dbReference type="SUPFAM" id="SSF54810">
    <property type="entry name" value="GMP synthetase C-terminal dimerisation domain"/>
    <property type="match status" value="1"/>
</dbReference>
<dbReference type="EC" id="6.3.5.2" evidence="3"/>
<reference evidence="13 14" key="1">
    <citation type="journal article" date="2016" name="Nat. Commun.">
        <title>Thousands of microbial genomes shed light on interconnected biogeochemical processes in an aquifer system.</title>
        <authorList>
            <person name="Anantharaman K."/>
            <person name="Brown C.T."/>
            <person name="Hug L.A."/>
            <person name="Sharon I."/>
            <person name="Castelle C.J."/>
            <person name="Probst A.J."/>
            <person name="Thomas B.C."/>
            <person name="Singh A."/>
            <person name="Wilkins M.J."/>
            <person name="Karaoz U."/>
            <person name="Brodie E.L."/>
            <person name="Williams K.H."/>
            <person name="Hubbard S.S."/>
            <person name="Banfield J.F."/>
        </authorList>
    </citation>
    <scope>NUCLEOTIDE SEQUENCE [LARGE SCALE GENOMIC DNA]</scope>
</reference>
<dbReference type="CDD" id="cd01742">
    <property type="entry name" value="GATase1_GMP_Synthase"/>
    <property type="match status" value="1"/>
</dbReference>
<evidence type="ECO:0000256" key="2">
    <source>
        <dbReference type="ARBA" id="ARBA00005153"/>
    </source>
</evidence>
<dbReference type="CDD" id="cd01997">
    <property type="entry name" value="GMP_synthase_C"/>
    <property type="match status" value="1"/>
</dbReference>
<dbReference type="PANTHER" id="PTHR11922:SF2">
    <property type="entry name" value="GMP SYNTHASE [GLUTAMINE-HYDROLYZING]"/>
    <property type="match status" value="1"/>
</dbReference>
<feature type="domain" description="GMPS ATP-PPase" evidence="12">
    <location>
        <begin position="198"/>
        <end position="387"/>
    </location>
</feature>
<organism evidence="13 14">
    <name type="scientific">Candidatus Staskawiczbacteria bacterium RIFCSPHIGHO2_02_FULL_34_9</name>
    <dbReference type="NCBI Taxonomy" id="1802206"/>
    <lineage>
        <taxon>Bacteria</taxon>
        <taxon>Candidatus Staskawicziibacteriota</taxon>
    </lineage>
</organism>
<dbReference type="InterPro" id="IPR029062">
    <property type="entry name" value="Class_I_gatase-like"/>
</dbReference>
<dbReference type="Pfam" id="PF00117">
    <property type="entry name" value="GATase"/>
    <property type="match status" value="1"/>
</dbReference>
<evidence type="ECO:0000259" key="12">
    <source>
        <dbReference type="PROSITE" id="PS51553"/>
    </source>
</evidence>
<evidence type="ECO:0000256" key="3">
    <source>
        <dbReference type="ARBA" id="ARBA00012746"/>
    </source>
</evidence>
<dbReference type="NCBIfam" id="TIGR00888">
    <property type="entry name" value="guaA_Nterm"/>
    <property type="match status" value="1"/>
</dbReference>
<accession>A0A1G2HZS4</accession>
<dbReference type="PRINTS" id="PR00097">
    <property type="entry name" value="ANTSNTHASEII"/>
</dbReference>
<dbReference type="Gene3D" id="3.40.50.620">
    <property type="entry name" value="HUPs"/>
    <property type="match status" value="1"/>
</dbReference>
<dbReference type="GO" id="GO:0005524">
    <property type="term" value="F:ATP binding"/>
    <property type="evidence" value="ECO:0007669"/>
    <property type="project" value="UniProtKB-UniRule"/>
</dbReference>
<keyword evidence="6 11" id="KW-0332">GMP biosynthesis</keyword>
<dbReference type="PROSITE" id="PS51273">
    <property type="entry name" value="GATASE_TYPE_1"/>
    <property type="match status" value="1"/>
</dbReference>
<dbReference type="AlphaFoldDB" id="A0A1G2HZS4"/>
<dbReference type="InterPro" id="IPR004739">
    <property type="entry name" value="GMP_synth_GATase"/>
</dbReference>
<dbReference type="GO" id="GO:0003921">
    <property type="term" value="F:GMP synthase activity"/>
    <property type="evidence" value="ECO:0007669"/>
    <property type="project" value="InterPro"/>
</dbReference>
<keyword evidence="9" id="KW-0315">Glutamine amidotransferase</keyword>
<dbReference type="NCBIfam" id="NF000848">
    <property type="entry name" value="PRK00074.1"/>
    <property type="match status" value="1"/>
</dbReference>
<dbReference type="Pfam" id="PF01171">
    <property type="entry name" value="ATP_bind_3"/>
    <property type="match status" value="1"/>
</dbReference>
<dbReference type="GO" id="GO:0005829">
    <property type="term" value="C:cytosol"/>
    <property type="evidence" value="ECO:0007669"/>
    <property type="project" value="TreeGrafter"/>
</dbReference>
<evidence type="ECO:0000256" key="1">
    <source>
        <dbReference type="ARBA" id="ARBA00002332"/>
    </source>
</evidence>
<dbReference type="Proteomes" id="UP000176421">
    <property type="component" value="Unassembled WGS sequence"/>
</dbReference>
<sequence length="512" mass="57940">MILILDFGSQYTHLIKAVLKKISVYSQIEPADFDFKNYHKKYSNFHLKGIILSGGAQSVNNNRIKFGEKALAYNVPILGICYGHQLLAKMFDGKVETIKKEFGEELLTIDSSCNSELFRGIKKESVVWMSHEDSVVRLPEGFITIATTKNSQHAAIEYVAKKIYGIQFHPEVSHTSQGLKILENFCKKICKIKEVSPWSPKIWIIETGKIFQKNLAKNKVLVAVSGGVDSLTMTALLRKFLPKKQLLAVYIDTGLMPNETQIEVEKFCKDRDVNLLVKDLSTIFINKLKGINDPSQKGKIIGNTFIKEFEKISVEENVDFFAQGTIWSDVIESGVTKFSSQIKPHHNVSGLPKKMRFKLIEPLRELFKDQVREIAQELNLSSEVVEKKVFPGPGFAIRIDGVVTRERVEVVRKCTKIIEDILFSSNVKNKIWMAFAILINVSSLGVKGDKKVKNKYAIVVRVVESKNSLTANFSESVYPFLNEISSRIVKETDVGRIVYDITNKPPATIEWQ</sequence>
<proteinExistence type="predicted"/>
<dbReference type="SUPFAM" id="SSF52317">
    <property type="entry name" value="Class I glutamine amidotransferase-like"/>
    <property type="match status" value="1"/>
</dbReference>
<dbReference type="InterPro" id="IPR014729">
    <property type="entry name" value="Rossmann-like_a/b/a_fold"/>
</dbReference>
<dbReference type="PROSITE" id="PS51553">
    <property type="entry name" value="GMPS_ATP_PPASE"/>
    <property type="match status" value="1"/>
</dbReference>
<dbReference type="InterPro" id="IPR017926">
    <property type="entry name" value="GATASE"/>
</dbReference>
<dbReference type="Pfam" id="PF00958">
    <property type="entry name" value="GMP_synt_C"/>
    <property type="match status" value="1"/>
</dbReference>
<dbReference type="PANTHER" id="PTHR11922">
    <property type="entry name" value="GMP SYNTHASE-RELATED"/>
    <property type="match status" value="1"/>
</dbReference>
<dbReference type="Gene3D" id="3.30.300.10">
    <property type="match status" value="1"/>
</dbReference>
<dbReference type="Gene3D" id="3.40.50.880">
    <property type="match status" value="1"/>
</dbReference>
<evidence type="ECO:0000256" key="5">
    <source>
        <dbReference type="ARBA" id="ARBA00022741"/>
    </source>
</evidence>
<dbReference type="InterPro" id="IPR025777">
    <property type="entry name" value="GMPS_ATP_PPase_dom"/>
</dbReference>
<evidence type="ECO:0000256" key="8">
    <source>
        <dbReference type="ARBA" id="ARBA00022840"/>
    </source>
</evidence>
<evidence type="ECO:0000313" key="14">
    <source>
        <dbReference type="Proteomes" id="UP000176421"/>
    </source>
</evidence>
<keyword evidence="5 11" id="KW-0547">Nucleotide-binding</keyword>
<keyword evidence="7 11" id="KW-0658">Purine biosynthesis</keyword>
<keyword evidence="8 11" id="KW-0067">ATP-binding</keyword>
<comment type="caution">
    <text evidence="13">The sequence shown here is derived from an EMBL/GenBank/DDBJ whole genome shotgun (WGS) entry which is preliminary data.</text>
</comment>
<dbReference type="EMBL" id="MHOS01000026">
    <property type="protein sequence ID" value="OGZ67919.1"/>
    <property type="molecule type" value="Genomic_DNA"/>
</dbReference>
<dbReference type="PRINTS" id="PR00096">
    <property type="entry name" value="GATASE"/>
</dbReference>
<feature type="binding site" evidence="11">
    <location>
        <begin position="225"/>
        <end position="231"/>
    </location>
    <ligand>
        <name>ATP</name>
        <dbReference type="ChEBI" id="CHEBI:30616"/>
    </ligand>
</feature>
<keyword evidence="4" id="KW-0436">Ligase</keyword>
<evidence type="ECO:0000256" key="11">
    <source>
        <dbReference type="PROSITE-ProRule" id="PRU00886"/>
    </source>
</evidence>
<dbReference type="InterPro" id="IPR001674">
    <property type="entry name" value="GMP_synth_C"/>
</dbReference>
<comment type="pathway">
    <text evidence="2">Purine metabolism; GMP biosynthesis; GMP from XMP (L-Gln route): step 1/1.</text>
</comment>
<evidence type="ECO:0000256" key="6">
    <source>
        <dbReference type="ARBA" id="ARBA00022749"/>
    </source>
</evidence>
<comment type="function">
    <text evidence="1">Catalyzes the synthesis of GMP from XMP.</text>
</comment>
<gene>
    <name evidence="13" type="ORF">A3D35_03120</name>
</gene>
<name>A0A1G2HZS4_9BACT</name>
<protein>
    <recommendedName>
        <fullName evidence="3">GMP synthase (glutamine-hydrolyzing)</fullName>
        <ecNumber evidence="3">6.3.5.2</ecNumber>
    </recommendedName>
    <alternativeName>
        <fullName evidence="10">GMP synthetase</fullName>
    </alternativeName>
</protein>